<keyword evidence="1" id="KW-1133">Transmembrane helix</keyword>
<name>A0ABT7TCC7_9MICO</name>
<organism evidence="2 3">
    <name type="scientific">Curtobacterium subtropicum</name>
    <dbReference type="NCBI Taxonomy" id="3055138"/>
    <lineage>
        <taxon>Bacteria</taxon>
        <taxon>Bacillati</taxon>
        <taxon>Actinomycetota</taxon>
        <taxon>Actinomycetes</taxon>
        <taxon>Micrococcales</taxon>
        <taxon>Microbacteriaceae</taxon>
        <taxon>Curtobacterium</taxon>
    </lineage>
</organism>
<dbReference type="Proteomes" id="UP001235720">
    <property type="component" value="Unassembled WGS sequence"/>
</dbReference>
<dbReference type="EMBL" id="JAUCMM010000001">
    <property type="protein sequence ID" value="MDM7887227.1"/>
    <property type="molecule type" value="Genomic_DNA"/>
</dbReference>
<protein>
    <submittedName>
        <fullName evidence="2">Uncharacterized protein</fullName>
    </submittedName>
</protein>
<keyword evidence="1" id="KW-0812">Transmembrane</keyword>
<feature type="transmembrane region" description="Helical" evidence="1">
    <location>
        <begin position="59"/>
        <end position="80"/>
    </location>
</feature>
<dbReference type="RefSeq" id="WP_289468969.1">
    <property type="nucleotide sequence ID" value="NZ_JAUCMM010000001.1"/>
</dbReference>
<evidence type="ECO:0000313" key="3">
    <source>
        <dbReference type="Proteomes" id="UP001235720"/>
    </source>
</evidence>
<keyword evidence="3" id="KW-1185">Reference proteome</keyword>
<comment type="caution">
    <text evidence="2">The sequence shown here is derived from an EMBL/GenBank/DDBJ whole genome shotgun (WGS) entry which is preliminary data.</text>
</comment>
<evidence type="ECO:0000256" key="1">
    <source>
        <dbReference type="SAM" id="Phobius"/>
    </source>
</evidence>
<reference evidence="2 3" key="1">
    <citation type="submission" date="2023-06" db="EMBL/GenBank/DDBJ databases">
        <authorList>
            <person name="Feng G."/>
            <person name="Li J."/>
            <person name="Zhu H."/>
        </authorList>
    </citation>
    <scope>NUCLEOTIDE SEQUENCE [LARGE SCALE GENOMIC DNA]</scope>
    <source>
        <strain evidence="2 3">RHCJP20</strain>
    </source>
</reference>
<evidence type="ECO:0000313" key="2">
    <source>
        <dbReference type="EMBL" id="MDM7887227.1"/>
    </source>
</evidence>
<sequence>MLDRPDRVPRRGRARRSRTAWTVERRFAVLRWSIVGVWTALLVGRIVVVSTAPQTDLTFFGIAELVAITVGVAGVVVAVVRARAIRRRRADEALALAIRRIDPTVWLVPAAPTPELRQDVQRARPEAVLGERVTWAFGATEASLWELEERRATRLLVIRWSRMVHIGIEDVLGERNASAVAVHYVRPDDTAAVATFFVRSAAGSRRLLGRGPRLERLVADLARERIVA</sequence>
<accession>A0ABT7TCC7</accession>
<proteinExistence type="predicted"/>
<gene>
    <name evidence="2" type="ORF">QUG98_02065</name>
</gene>
<feature type="transmembrane region" description="Helical" evidence="1">
    <location>
        <begin position="28"/>
        <end position="47"/>
    </location>
</feature>
<keyword evidence="1" id="KW-0472">Membrane</keyword>